<name>A0A1J4KY90_9EUKA</name>
<dbReference type="RefSeq" id="XP_068368984.1">
    <property type="nucleotide sequence ID" value="XM_068497379.1"/>
</dbReference>
<organism evidence="1 2">
    <name type="scientific">Tritrichomonas foetus</name>
    <dbReference type="NCBI Taxonomy" id="1144522"/>
    <lineage>
        <taxon>Eukaryota</taxon>
        <taxon>Metamonada</taxon>
        <taxon>Parabasalia</taxon>
        <taxon>Tritrichomonadida</taxon>
        <taxon>Tritrichomonadidae</taxon>
        <taxon>Tritrichomonas</taxon>
    </lineage>
</organism>
<accession>A0A1J4KY90</accession>
<keyword evidence="2" id="KW-1185">Reference proteome</keyword>
<dbReference type="Proteomes" id="UP000179807">
    <property type="component" value="Unassembled WGS sequence"/>
</dbReference>
<dbReference type="EMBL" id="MLAK01000176">
    <property type="protein sequence ID" value="OHT15848.1"/>
    <property type="molecule type" value="Genomic_DNA"/>
</dbReference>
<sequence>MNHNNQFALLYEEPEQYVKVKCQSNKPEKFTHIEERVAEDGSKIREEREYVYESSFFKEEEEWILGPVGKGKENIENFVTEFNNSKESRIENIERSHAHEGYLRKCEYI</sequence>
<dbReference type="VEuPathDB" id="TrichDB:TRFO_13665"/>
<protein>
    <submittedName>
        <fullName evidence="1">Uncharacterized protein</fullName>
    </submittedName>
</protein>
<dbReference type="GeneID" id="94832083"/>
<evidence type="ECO:0000313" key="2">
    <source>
        <dbReference type="Proteomes" id="UP000179807"/>
    </source>
</evidence>
<evidence type="ECO:0000313" key="1">
    <source>
        <dbReference type="EMBL" id="OHT15848.1"/>
    </source>
</evidence>
<reference evidence="1" key="1">
    <citation type="submission" date="2016-10" db="EMBL/GenBank/DDBJ databases">
        <authorList>
            <person name="Benchimol M."/>
            <person name="Almeida L.G."/>
            <person name="Vasconcelos A.T."/>
            <person name="Perreira-Neves A."/>
            <person name="Rosa I.A."/>
            <person name="Tasca T."/>
            <person name="Bogo M.R."/>
            <person name="de Souza W."/>
        </authorList>
    </citation>
    <scope>NUCLEOTIDE SEQUENCE [LARGE SCALE GENOMIC DNA]</scope>
    <source>
        <strain evidence="1">K</strain>
    </source>
</reference>
<dbReference type="AlphaFoldDB" id="A0A1J4KY90"/>
<gene>
    <name evidence="1" type="ORF">TRFO_13665</name>
</gene>
<proteinExistence type="predicted"/>
<comment type="caution">
    <text evidence="1">The sequence shown here is derived from an EMBL/GenBank/DDBJ whole genome shotgun (WGS) entry which is preliminary data.</text>
</comment>